<proteinExistence type="predicted"/>
<dbReference type="RefSeq" id="WP_138157030.1">
    <property type="nucleotide sequence ID" value="NZ_CP039381.1"/>
</dbReference>
<evidence type="ECO:0000256" key="1">
    <source>
        <dbReference type="SAM" id="Phobius"/>
    </source>
</evidence>
<feature type="transmembrane region" description="Helical" evidence="1">
    <location>
        <begin position="101"/>
        <end position="120"/>
    </location>
</feature>
<keyword evidence="1" id="KW-1133">Transmembrane helix</keyword>
<protein>
    <submittedName>
        <fullName evidence="2">EpsG family protein</fullName>
    </submittedName>
</protein>
<name>A0A4P8XV35_9FIRM</name>
<gene>
    <name evidence="2" type="ORF">E5Z56_06075</name>
</gene>
<keyword evidence="1" id="KW-0472">Membrane</keyword>
<feature type="transmembrane region" description="Helical" evidence="1">
    <location>
        <begin position="343"/>
        <end position="365"/>
    </location>
</feature>
<feature type="transmembrane region" description="Helical" evidence="1">
    <location>
        <begin position="262"/>
        <end position="280"/>
    </location>
</feature>
<evidence type="ECO:0000313" key="2">
    <source>
        <dbReference type="EMBL" id="QCT06955.1"/>
    </source>
</evidence>
<accession>A0A4P8XV35</accession>
<feature type="transmembrane region" description="Helical" evidence="1">
    <location>
        <begin position="25"/>
        <end position="44"/>
    </location>
</feature>
<dbReference type="InterPro" id="IPR049458">
    <property type="entry name" value="EpsG-like"/>
</dbReference>
<sequence length="374" mass="43083">MLPYIVTFTLSTVLLLFAEKSQYSIVRRVFIIVGILLPTLLAGFRADTIGTDVLVYGKSSYLDAVNSTGFSNFFSTRVTSVLSDPAYYFITYLLSLVVKDYHLGFFVYSLITCGFMYFALKRCKKMYNIPIWFGMLLFYLTIYNYSLNIMRQCIAISILFYAWTYLANRQYKMYALFNIIAILFHSSAIIGLVILPIYLLLRENRNKKTSTKIFQVGIIVVGIAILLVVGTTLIDSLVGFGLLRDNYLNYLTGGSFAGNNGVEFMVILQYAICIAFGILFYRKLKNKNIECIFLIVSVAVLFMANFGSMISTYISRIGYYFMPFQILLLCNTLKAFNKRSRIIWGTIIIGITFFFWWYTFVFRGYNETVPYLFY</sequence>
<keyword evidence="1" id="KW-0812">Transmembrane</keyword>
<dbReference type="Pfam" id="PF14897">
    <property type="entry name" value="EpsG"/>
    <property type="match status" value="1"/>
</dbReference>
<dbReference type="OrthoDB" id="2329888at2"/>
<keyword evidence="3" id="KW-1185">Reference proteome</keyword>
<reference evidence="2 3" key="1">
    <citation type="submission" date="2019-04" db="EMBL/GenBank/DDBJ databases">
        <authorList>
            <person name="Embree M."/>
            <person name="Gaffney J.R."/>
        </authorList>
    </citation>
    <scope>NUCLEOTIDE SEQUENCE [LARGE SCALE GENOMIC DNA]</scope>
    <source>
        <strain evidence="2 3">JE7A12</strain>
    </source>
</reference>
<feature type="transmembrane region" description="Helical" evidence="1">
    <location>
        <begin position="175"/>
        <end position="201"/>
    </location>
</feature>
<feature type="transmembrane region" description="Helical" evidence="1">
    <location>
        <begin position="213"/>
        <end position="242"/>
    </location>
</feature>
<dbReference type="KEGG" id="ruj:E5Z56_06075"/>
<feature type="transmembrane region" description="Helical" evidence="1">
    <location>
        <begin position="292"/>
        <end position="311"/>
    </location>
</feature>
<dbReference type="Proteomes" id="UP000301475">
    <property type="component" value="Chromosome"/>
</dbReference>
<feature type="transmembrane region" description="Helical" evidence="1">
    <location>
        <begin position="132"/>
        <end position="163"/>
    </location>
</feature>
<organism evidence="2 3">
    <name type="scientific">Ruminococcus bovis</name>
    <dbReference type="NCBI Taxonomy" id="2564099"/>
    <lineage>
        <taxon>Bacteria</taxon>
        <taxon>Bacillati</taxon>
        <taxon>Bacillota</taxon>
        <taxon>Clostridia</taxon>
        <taxon>Eubacteriales</taxon>
        <taxon>Oscillospiraceae</taxon>
        <taxon>Ruminococcus</taxon>
    </lineage>
</organism>
<evidence type="ECO:0000313" key="3">
    <source>
        <dbReference type="Proteomes" id="UP000301475"/>
    </source>
</evidence>
<dbReference type="EMBL" id="CP039381">
    <property type="protein sequence ID" value="QCT06955.1"/>
    <property type="molecule type" value="Genomic_DNA"/>
</dbReference>
<dbReference type="AlphaFoldDB" id="A0A4P8XV35"/>